<evidence type="ECO:0000256" key="1">
    <source>
        <dbReference type="SAM" id="MobiDB-lite"/>
    </source>
</evidence>
<evidence type="ECO:0000256" key="2">
    <source>
        <dbReference type="SAM" id="Phobius"/>
    </source>
</evidence>
<keyword evidence="2" id="KW-1133">Transmembrane helix</keyword>
<organism evidence="3 4">
    <name type="scientific">Lophium mytilinum</name>
    <dbReference type="NCBI Taxonomy" id="390894"/>
    <lineage>
        <taxon>Eukaryota</taxon>
        <taxon>Fungi</taxon>
        <taxon>Dikarya</taxon>
        <taxon>Ascomycota</taxon>
        <taxon>Pezizomycotina</taxon>
        <taxon>Dothideomycetes</taxon>
        <taxon>Pleosporomycetidae</taxon>
        <taxon>Mytilinidiales</taxon>
        <taxon>Mytilinidiaceae</taxon>
        <taxon>Lophium</taxon>
    </lineage>
</organism>
<dbReference type="Proteomes" id="UP000799750">
    <property type="component" value="Unassembled WGS sequence"/>
</dbReference>
<evidence type="ECO:0000313" key="3">
    <source>
        <dbReference type="EMBL" id="KAF2495344.1"/>
    </source>
</evidence>
<keyword evidence="2" id="KW-0472">Membrane</keyword>
<accession>A0A6A6QTA8</accession>
<dbReference type="AlphaFoldDB" id="A0A6A6QTA8"/>
<keyword evidence="2" id="KW-0812">Transmembrane</keyword>
<feature type="region of interest" description="Disordered" evidence="1">
    <location>
        <begin position="40"/>
        <end position="73"/>
    </location>
</feature>
<keyword evidence="4" id="KW-1185">Reference proteome</keyword>
<gene>
    <name evidence="3" type="ORF">BU16DRAFT_527206</name>
</gene>
<name>A0A6A6QTA8_9PEZI</name>
<reference evidence="3" key="1">
    <citation type="journal article" date="2020" name="Stud. Mycol.">
        <title>101 Dothideomycetes genomes: a test case for predicting lifestyles and emergence of pathogens.</title>
        <authorList>
            <person name="Haridas S."/>
            <person name="Albert R."/>
            <person name="Binder M."/>
            <person name="Bloem J."/>
            <person name="Labutti K."/>
            <person name="Salamov A."/>
            <person name="Andreopoulos B."/>
            <person name="Baker S."/>
            <person name="Barry K."/>
            <person name="Bills G."/>
            <person name="Bluhm B."/>
            <person name="Cannon C."/>
            <person name="Castanera R."/>
            <person name="Culley D."/>
            <person name="Daum C."/>
            <person name="Ezra D."/>
            <person name="Gonzalez J."/>
            <person name="Henrissat B."/>
            <person name="Kuo A."/>
            <person name="Liang C."/>
            <person name="Lipzen A."/>
            <person name="Lutzoni F."/>
            <person name="Magnuson J."/>
            <person name="Mondo S."/>
            <person name="Nolan M."/>
            <person name="Ohm R."/>
            <person name="Pangilinan J."/>
            <person name="Park H.-J."/>
            <person name="Ramirez L."/>
            <person name="Alfaro M."/>
            <person name="Sun H."/>
            <person name="Tritt A."/>
            <person name="Yoshinaga Y."/>
            <person name="Zwiers L.-H."/>
            <person name="Turgeon B."/>
            <person name="Goodwin S."/>
            <person name="Spatafora J."/>
            <person name="Crous P."/>
            <person name="Grigoriev I."/>
        </authorList>
    </citation>
    <scope>NUCLEOTIDE SEQUENCE</scope>
    <source>
        <strain evidence="3">CBS 269.34</strain>
    </source>
</reference>
<proteinExistence type="predicted"/>
<evidence type="ECO:0000313" key="4">
    <source>
        <dbReference type="Proteomes" id="UP000799750"/>
    </source>
</evidence>
<feature type="compositionally biased region" description="Polar residues" evidence="1">
    <location>
        <begin position="60"/>
        <end position="73"/>
    </location>
</feature>
<dbReference type="EMBL" id="MU004189">
    <property type="protein sequence ID" value="KAF2495344.1"/>
    <property type="molecule type" value="Genomic_DNA"/>
</dbReference>
<protein>
    <submittedName>
        <fullName evidence="3">Uncharacterized protein</fullName>
    </submittedName>
</protein>
<feature type="compositionally biased region" description="Basic and acidic residues" evidence="1">
    <location>
        <begin position="44"/>
        <end position="59"/>
    </location>
</feature>
<feature type="transmembrane region" description="Helical" evidence="2">
    <location>
        <begin position="20"/>
        <end position="38"/>
    </location>
</feature>
<sequence>MRLGLGLGLGGGLPSSGGLGLGGAGGLGGLLVMGRSLGGRARNLRREESKMKGETERPNNKTCTRNKTPTPVI</sequence>